<comment type="caution">
    <text evidence="3">The sequence shown here is derived from an EMBL/GenBank/DDBJ whole genome shotgun (WGS) entry which is preliminary data.</text>
</comment>
<dbReference type="InterPro" id="IPR053150">
    <property type="entry name" value="Teicoplanin_resist-assoc"/>
</dbReference>
<dbReference type="RefSeq" id="WP_088077115.1">
    <property type="nucleotide sequence ID" value="NZ_JAHQCR010000091.1"/>
</dbReference>
<dbReference type="Pfam" id="PF04892">
    <property type="entry name" value="VanZ"/>
    <property type="match status" value="1"/>
</dbReference>
<keyword evidence="1" id="KW-0472">Membrane</keyword>
<dbReference type="EMBL" id="JAHQCR010000091">
    <property type="protein sequence ID" value="MBU9724306.1"/>
    <property type="molecule type" value="Genomic_DNA"/>
</dbReference>
<accession>A0ABS6K1V4</accession>
<dbReference type="PANTHER" id="PTHR36834">
    <property type="entry name" value="MEMBRANE PROTEIN-RELATED"/>
    <property type="match status" value="1"/>
</dbReference>
<dbReference type="InterPro" id="IPR006976">
    <property type="entry name" value="VanZ-like"/>
</dbReference>
<feature type="transmembrane region" description="Helical" evidence="1">
    <location>
        <begin position="158"/>
        <end position="175"/>
    </location>
</feature>
<sequence length="188" mass="21163">MEQLWRAFSGVIPLFLVIIPIVILIGWFFYRRALKKETEQKTALLFSVLYILFALSIIGVMMVTLFPRPFTEGRTLQIVPFGSILDVLLNPVHYTVPIRLLGFNIILFIPFGIILALVLKSTSKVILKTTLLGMAFSITIEILQFLLNSGRTSNIDDVILNTTGAFMGAVIGFIIRHKTKNSFSDIKE</sequence>
<feature type="domain" description="VanZ-like" evidence="2">
    <location>
        <begin position="53"/>
        <end position="175"/>
    </location>
</feature>
<reference evidence="3 4" key="1">
    <citation type="submission" date="2021-06" db="EMBL/GenBank/DDBJ databases">
        <title>Bacillus sp. RD4P76, an endophyte from a halophyte.</title>
        <authorList>
            <person name="Sun J.-Q."/>
        </authorList>
    </citation>
    <scope>NUCLEOTIDE SEQUENCE [LARGE SCALE GENOMIC DNA]</scope>
    <source>
        <strain evidence="3 4">JCM 17098</strain>
    </source>
</reference>
<keyword evidence="1" id="KW-0812">Transmembrane</keyword>
<feature type="transmembrane region" description="Helical" evidence="1">
    <location>
        <begin position="125"/>
        <end position="146"/>
    </location>
</feature>
<keyword evidence="1" id="KW-1133">Transmembrane helix</keyword>
<feature type="transmembrane region" description="Helical" evidence="1">
    <location>
        <begin position="98"/>
        <end position="118"/>
    </location>
</feature>
<feature type="transmembrane region" description="Helical" evidence="1">
    <location>
        <begin position="42"/>
        <end position="66"/>
    </location>
</feature>
<organism evidence="3 4">
    <name type="scientific">Evansella alkalicola</name>
    <dbReference type="NCBI Taxonomy" id="745819"/>
    <lineage>
        <taxon>Bacteria</taxon>
        <taxon>Bacillati</taxon>
        <taxon>Bacillota</taxon>
        <taxon>Bacilli</taxon>
        <taxon>Bacillales</taxon>
        <taxon>Bacillaceae</taxon>
        <taxon>Evansella</taxon>
    </lineage>
</organism>
<protein>
    <submittedName>
        <fullName evidence="3">VanZ family protein</fullName>
    </submittedName>
</protein>
<proteinExistence type="predicted"/>
<evidence type="ECO:0000313" key="4">
    <source>
        <dbReference type="Proteomes" id="UP000790580"/>
    </source>
</evidence>
<dbReference type="Proteomes" id="UP000790580">
    <property type="component" value="Unassembled WGS sequence"/>
</dbReference>
<dbReference type="PANTHER" id="PTHR36834:SF1">
    <property type="entry name" value="INTEGRAL MEMBRANE PROTEIN"/>
    <property type="match status" value="1"/>
</dbReference>
<evidence type="ECO:0000259" key="2">
    <source>
        <dbReference type="Pfam" id="PF04892"/>
    </source>
</evidence>
<name>A0ABS6K1V4_9BACI</name>
<feature type="transmembrane region" description="Helical" evidence="1">
    <location>
        <begin position="12"/>
        <end position="30"/>
    </location>
</feature>
<gene>
    <name evidence="3" type="ORF">KS407_23045</name>
</gene>
<evidence type="ECO:0000256" key="1">
    <source>
        <dbReference type="SAM" id="Phobius"/>
    </source>
</evidence>
<evidence type="ECO:0000313" key="3">
    <source>
        <dbReference type="EMBL" id="MBU9724306.1"/>
    </source>
</evidence>
<keyword evidence="4" id="KW-1185">Reference proteome</keyword>